<evidence type="ECO:0000259" key="2">
    <source>
        <dbReference type="PROSITE" id="PS50191"/>
    </source>
</evidence>
<dbReference type="AlphaFoldDB" id="A0A8X6QSI8"/>
<evidence type="ECO:0000256" key="1">
    <source>
        <dbReference type="SAM" id="Phobius"/>
    </source>
</evidence>
<protein>
    <submittedName>
        <fullName evidence="3">SEC14-like protein 6</fullName>
    </submittedName>
</protein>
<dbReference type="OrthoDB" id="1434354at2759"/>
<reference evidence="3" key="1">
    <citation type="submission" date="2020-08" db="EMBL/GenBank/DDBJ databases">
        <title>Multicomponent nature underlies the extraordinary mechanical properties of spider dragline silk.</title>
        <authorList>
            <person name="Kono N."/>
            <person name="Nakamura H."/>
            <person name="Mori M."/>
            <person name="Yoshida Y."/>
            <person name="Ohtoshi R."/>
            <person name="Malay A.D."/>
            <person name="Moran D.A.P."/>
            <person name="Tomita M."/>
            <person name="Numata K."/>
            <person name="Arakawa K."/>
        </authorList>
    </citation>
    <scope>NUCLEOTIDE SEQUENCE</scope>
</reference>
<keyword evidence="1" id="KW-0812">Transmembrane</keyword>
<keyword evidence="4" id="KW-1185">Reference proteome</keyword>
<dbReference type="GO" id="GO:0005737">
    <property type="term" value="C:cytoplasm"/>
    <property type="evidence" value="ECO:0007669"/>
    <property type="project" value="TreeGrafter"/>
</dbReference>
<dbReference type="SUPFAM" id="SSF101576">
    <property type="entry name" value="Supernatant protein factor (SPF), C-terminal domain"/>
    <property type="match status" value="1"/>
</dbReference>
<evidence type="ECO:0000313" key="4">
    <source>
        <dbReference type="Proteomes" id="UP000887013"/>
    </source>
</evidence>
<dbReference type="SUPFAM" id="SSF52087">
    <property type="entry name" value="CRAL/TRIO domain"/>
    <property type="match status" value="1"/>
</dbReference>
<feature type="transmembrane region" description="Helical" evidence="1">
    <location>
        <begin position="79"/>
        <end position="100"/>
    </location>
</feature>
<dbReference type="Gene3D" id="3.40.525.10">
    <property type="entry name" value="CRAL-TRIO lipid binding domain"/>
    <property type="match status" value="1"/>
</dbReference>
<dbReference type="InterPro" id="IPR001251">
    <property type="entry name" value="CRAL-TRIO_dom"/>
</dbReference>
<feature type="non-terminal residue" evidence="3">
    <location>
        <position position="1"/>
    </location>
</feature>
<dbReference type="InterPro" id="IPR036598">
    <property type="entry name" value="GOLD_dom_sf"/>
</dbReference>
<accession>A0A8X6QSI8</accession>
<keyword evidence="1" id="KW-0472">Membrane</keyword>
<gene>
    <name evidence="3" type="primary">NCL1_19483</name>
    <name evidence="3" type="ORF">NPIL_168721</name>
</gene>
<dbReference type="InterPro" id="IPR051064">
    <property type="entry name" value="SEC14/CRAL-TRIO_domain"/>
</dbReference>
<organism evidence="3 4">
    <name type="scientific">Nephila pilipes</name>
    <name type="common">Giant wood spider</name>
    <name type="synonym">Nephila maculata</name>
    <dbReference type="NCBI Taxonomy" id="299642"/>
    <lineage>
        <taxon>Eukaryota</taxon>
        <taxon>Metazoa</taxon>
        <taxon>Ecdysozoa</taxon>
        <taxon>Arthropoda</taxon>
        <taxon>Chelicerata</taxon>
        <taxon>Arachnida</taxon>
        <taxon>Araneae</taxon>
        <taxon>Araneomorphae</taxon>
        <taxon>Entelegynae</taxon>
        <taxon>Araneoidea</taxon>
        <taxon>Nephilidae</taxon>
        <taxon>Nephila</taxon>
    </lineage>
</organism>
<dbReference type="PROSITE" id="PS50191">
    <property type="entry name" value="CRAL_TRIO"/>
    <property type="match status" value="1"/>
</dbReference>
<dbReference type="InterPro" id="IPR036865">
    <property type="entry name" value="CRAL-TRIO_dom_sf"/>
</dbReference>
<proteinExistence type="predicted"/>
<evidence type="ECO:0000313" key="3">
    <source>
        <dbReference type="EMBL" id="GFU34139.1"/>
    </source>
</evidence>
<dbReference type="Proteomes" id="UP000887013">
    <property type="component" value="Unassembled WGS sequence"/>
</dbReference>
<dbReference type="EMBL" id="BMAW01130233">
    <property type="protein sequence ID" value="GFU34139.1"/>
    <property type="molecule type" value="Genomic_DNA"/>
</dbReference>
<sequence>LWNSARPSEGLKTAVLFIEKDIMHLHQQNEKLGKSFTKVGYVYNLENVTYANATSMKTVELIMDHCRTYLDNYPERMKYAYLINVPVFFSIFFSFVKTILSSSLLEKLRFYGSDTIVFDNSNSWMHSKEVFYRIRVRGPNEDENKLWS</sequence>
<feature type="domain" description="CRAL-TRIO" evidence="2">
    <location>
        <begin position="1"/>
        <end position="144"/>
    </location>
</feature>
<dbReference type="PANTHER" id="PTHR23324:SF83">
    <property type="entry name" value="SEC14-LIKE PROTEIN 2"/>
    <property type="match status" value="1"/>
</dbReference>
<keyword evidence="1" id="KW-1133">Transmembrane helix</keyword>
<dbReference type="PANTHER" id="PTHR23324">
    <property type="entry name" value="SEC14 RELATED PROTEIN"/>
    <property type="match status" value="1"/>
</dbReference>
<name>A0A8X6QSI8_NEPPI</name>
<comment type="caution">
    <text evidence="3">The sequence shown here is derived from an EMBL/GenBank/DDBJ whole genome shotgun (WGS) entry which is preliminary data.</text>
</comment>
<dbReference type="Pfam" id="PF00650">
    <property type="entry name" value="CRAL_TRIO"/>
    <property type="match status" value="1"/>
</dbReference>